<protein>
    <submittedName>
        <fullName evidence="1">Uncharacterized protein</fullName>
    </submittedName>
</protein>
<proteinExistence type="predicted"/>
<reference evidence="1" key="1">
    <citation type="submission" date="2019-03" db="EMBL/GenBank/DDBJ databases">
        <title>Single cell metagenomics reveals metabolic interactions within the superorganism composed of flagellate Streblomastix strix and complex community of Bacteroidetes bacteria on its surface.</title>
        <authorList>
            <person name="Treitli S.C."/>
            <person name="Kolisko M."/>
            <person name="Husnik F."/>
            <person name="Keeling P."/>
            <person name="Hampl V."/>
        </authorList>
    </citation>
    <scope>NUCLEOTIDE SEQUENCE</scope>
    <source>
        <strain evidence="1">STM</strain>
    </source>
</reference>
<accession>A0A5J4RV46</accession>
<organism evidence="1">
    <name type="scientific">termite gut metagenome</name>
    <dbReference type="NCBI Taxonomy" id="433724"/>
    <lineage>
        <taxon>unclassified sequences</taxon>
        <taxon>metagenomes</taxon>
        <taxon>organismal metagenomes</taxon>
    </lineage>
</organism>
<name>A0A5J4RV46_9ZZZZ</name>
<dbReference type="EMBL" id="SNRY01000711">
    <property type="protein sequence ID" value="KAA6337312.1"/>
    <property type="molecule type" value="Genomic_DNA"/>
</dbReference>
<evidence type="ECO:0000313" key="1">
    <source>
        <dbReference type="EMBL" id="KAA6337312.1"/>
    </source>
</evidence>
<dbReference type="AlphaFoldDB" id="A0A5J4RV46"/>
<sequence>MKQQSIWISYDLGIKGDYPGLYRWLDGHKAKECGDSIAFLKYSYEEDLIGELKKDISESIELNKRDRIYVTFKRDNKGDVVGAFIAGNRKASPWEGYAPSGDEKVLDE</sequence>
<comment type="caution">
    <text evidence="1">The sequence shown here is derived from an EMBL/GenBank/DDBJ whole genome shotgun (WGS) entry which is preliminary data.</text>
</comment>
<gene>
    <name evidence="1" type="ORF">EZS27_014605</name>
</gene>